<evidence type="ECO:0000256" key="7">
    <source>
        <dbReference type="ARBA" id="ARBA00023136"/>
    </source>
</evidence>
<organism evidence="15 16">
    <name type="scientific">Clupea harengus</name>
    <name type="common">Atlantic herring</name>
    <dbReference type="NCBI Taxonomy" id="7950"/>
    <lineage>
        <taxon>Eukaryota</taxon>
        <taxon>Metazoa</taxon>
        <taxon>Chordata</taxon>
        <taxon>Craniata</taxon>
        <taxon>Vertebrata</taxon>
        <taxon>Euteleostomi</taxon>
        <taxon>Actinopterygii</taxon>
        <taxon>Neopterygii</taxon>
        <taxon>Teleostei</taxon>
        <taxon>Clupei</taxon>
        <taxon>Clupeiformes</taxon>
        <taxon>Clupeoidei</taxon>
        <taxon>Clupeidae</taxon>
        <taxon>Clupea</taxon>
    </lineage>
</organism>
<evidence type="ECO:0000256" key="4">
    <source>
        <dbReference type="ARBA" id="ARBA00022737"/>
    </source>
</evidence>
<dbReference type="KEGG" id="char:105895436"/>
<evidence type="ECO:0000259" key="14">
    <source>
        <dbReference type="PROSITE" id="PS50222"/>
    </source>
</evidence>
<evidence type="ECO:0000256" key="5">
    <source>
        <dbReference type="ARBA" id="ARBA00022824"/>
    </source>
</evidence>
<proteinExistence type="predicted"/>
<dbReference type="InterPro" id="IPR011992">
    <property type="entry name" value="EF-hand-dom_pair"/>
</dbReference>
<evidence type="ECO:0000256" key="10">
    <source>
        <dbReference type="ARBA" id="ARBA00041025"/>
    </source>
</evidence>
<keyword evidence="15" id="KW-1185">Reference proteome</keyword>
<evidence type="ECO:0000256" key="9">
    <source>
        <dbReference type="ARBA" id="ARBA00037873"/>
    </source>
</evidence>
<dbReference type="RefSeq" id="XP_031441999.1">
    <property type="nucleotide sequence ID" value="XM_031586139.2"/>
</dbReference>
<keyword evidence="3" id="KW-0479">Metal-binding</keyword>
<dbReference type="PROSITE" id="PS00018">
    <property type="entry name" value="EF_HAND_1"/>
    <property type="match status" value="2"/>
</dbReference>
<evidence type="ECO:0000256" key="6">
    <source>
        <dbReference type="ARBA" id="ARBA00022837"/>
    </source>
</evidence>
<dbReference type="SUPFAM" id="SSF47473">
    <property type="entry name" value="EF-hand"/>
    <property type="match status" value="1"/>
</dbReference>
<dbReference type="SMART" id="SM00054">
    <property type="entry name" value="EFh"/>
    <property type="match status" value="3"/>
</dbReference>
<gene>
    <name evidence="16" type="primary">pef1</name>
</gene>
<feature type="region of interest" description="Disordered" evidence="13">
    <location>
        <begin position="1"/>
        <end position="51"/>
    </location>
</feature>
<dbReference type="GeneID" id="105895436"/>
<keyword evidence="8" id="KW-0968">Cytoplasmic vesicle</keyword>
<dbReference type="CTD" id="553115"/>
<keyword evidence="4" id="KW-0677">Repeat</keyword>
<evidence type="ECO:0000313" key="16">
    <source>
        <dbReference type="RefSeq" id="XP_031441999.1"/>
    </source>
</evidence>
<keyword evidence="6" id="KW-0106">Calcium</keyword>
<dbReference type="GO" id="GO:0012507">
    <property type="term" value="C:ER to Golgi transport vesicle membrane"/>
    <property type="evidence" value="ECO:0007669"/>
    <property type="project" value="UniProtKB-SubCell"/>
</dbReference>
<dbReference type="CDD" id="cd16184">
    <property type="entry name" value="EFh_PEF_peflin"/>
    <property type="match status" value="1"/>
</dbReference>
<dbReference type="AlphaFoldDB" id="A0A6P8GS60"/>
<evidence type="ECO:0000256" key="8">
    <source>
        <dbReference type="ARBA" id="ARBA00023329"/>
    </source>
</evidence>
<feature type="domain" description="EF-hand" evidence="14">
    <location>
        <begin position="180"/>
        <end position="215"/>
    </location>
</feature>
<keyword evidence="2" id="KW-0963">Cytoplasm</keyword>
<feature type="region of interest" description="Disordered" evidence="13">
    <location>
        <begin position="88"/>
        <end position="117"/>
    </location>
</feature>
<dbReference type="GO" id="GO:0005509">
    <property type="term" value="F:calcium ion binding"/>
    <property type="evidence" value="ECO:0007669"/>
    <property type="project" value="InterPro"/>
</dbReference>
<dbReference type="Gene3D" id="1.10.238.10">
    <property type="entry name" value="EF-hand"/>
    <property type="match status" value="1"/>
</dbReference>
<evidence type="ECO:0000256" key="13">
    <source>
        <dbReference type="SAM" id="MobiDB-lite"/>
    </source>
</evidence>
<feature type="domain" description="EF-hand" evidence="14">
    <location>
        <begin position="113"/>
        <end position="148"/>
    </location>
</feature>
<evidence type="ECO:0000256" key="1">
    <source>
        <dbReference type="ARBA" id="ARBA00004240"/>
    </source>
</evidence>
<keyword evidence="7" id="KW-0472">Membrane</keyword>
<comment type="subcellular location">
    <subcellularLocation>
        <location evidence="9">Cytoplasmic vesicle</location>
        <location evidence="9">COPII-coated vesicle membrane</location>
        <topology evidence="9">Peripheral membrane protein</topology>
    </subcellularLocation>
    <subcellularLocation>
        <location evidence="1">Endoplasmic reticulum</location>
    </subcellularLocation>
</comment>
<dbReference type="Pfam" id="PF13499">
    <property type="entry name" value="EF-hand_7"/>
    <property type="match status" value="2"/>
</dbReference>
<dbReference type="InterPro" id="IPR018247">
    <property type="entry name" value="EF_Hand_1_Ca_BS"/>
</dbReference>
<dbReference type="GO" id="GO:0048208">
    <property type="term" value="P:COPII vesicle coating"/>
    <property type="evidence" value="ECO:0007669"/>
    <property type="project" value="TreeGrafter"/>
</dbReference>
<dbReference type="PANTHER" id="PTHR46212">
    <property type="entry name" value="PEFLIN"/>
    <property type="match status" value="1"/>
</dbReference>
<dbReference type="GO" id="GO:0048306">
    <property type="term" value="F:calcium-dependent protein binding"/>
    <property type="evidence" value="ECO:0007669"/>
    <property type="project" value="UniProtKB-ARBA"/>
</dbReference>
<keyword evidence="5" id="KW-0256">Endoplasmic reticulum</keyword>
<dbReference type="InterPro" id="IPR051426">
    <property type="entry name" value="Peflin/Sorcin_CaBP"/>
</dbReference>
<dbReference type="FunFam" id="1.10.238.10:FF:000139">
    <property type="entry name" value="Peflin isoform 1"/>
    <property type="match status" value="1"/>
</dbReference>
<evidence type="ECO:0000313" key="15">
    <source>
        <dbReference type="Proteomes" id="UP000515152"/>
    </source>
</evidence>
<dbReference type="PANTHER" id="PTHR46212:SF10">
    <property type="entry name" value="PEFLIN"/>
    <property type="match status" value="1"/>
</dbReference>
<reference evidence="16" key="1">
    <citation type="submission" date="2025-08" db="UniProtKB">
        <authorList>
            <consortium name="RefSeq"/>
        </authorList>
    </citation>
    <scope>IDENTIFICATION</scope>
</reference>
<dbReference type="OrthoDB" id="10248537at2759"/>
<sequence length="283" mass="30392">MSFHYGQSYSGGGPQHHPPPGAPRWGSPTPGGPAGQYGGATAPPAGNYGRGAAPGSPYGSYGAQGGGAGQYGQGGGGAQYGGGQAPGAPYGGYGQPQRAAYGQQAPAGNLPPGVHPEAQQWFNTVDTDRSGYINQKELKQALLNSNSTPFNDETCQMMFNMFDTSRSGRMDQFGFSALWMYLQQWKGLFQQFDRDRSGSISGTEMHQALSQMGYNLSPQFIQKLVGRFSPHNQQGAVYLDRFIQVCSQLQTMTHAFRERDTGMTGNVRMNYEDFLAGAIGRLM</sequence>
<name>A0A6P8GS60_CLUHA</name>
<protein>
    <recommendedName>
        <fullName evidence="10">Peflin</fullName>
    </recommendedName>
    <alternativeName>
        <fullName evidence="11">PEF protein with a long N-terminal hydrophobic domain</fullName>
    </alternativeName>
    <alternativeName>
        <fullName evidence="12">Penta-EF hand domain-containing protein 1</fullName>
    </alternativeName>
</protein>
<evidence type="ECO:0000256" key="11">
    <source>
        <dbReference type="ARBA" id="ARBA00041490"/>
    </source>
</evidence>
<dbReference type="PROSITE" id="PS50222">
    <property type="entry name" value="EF_HAND_2"/>
    <property type="match status" value="2"/>
</dbReference>
<dbReference type="GO" id="GO:0005783">
    <property type="term" value="C:endoplasmic reticulum"/>
    <property type="evidence" value="ECO:0007669"/>
    <property type="project" value="UniProtKB-SubCell"/>
</dbReference>
<evidence type="ECO:0000256" key="12">
    <source>
        <dbReference type="ARBA" id="ARBA00042606"/>
    </source>
</evidence>
<evidence type="ECO:0000256" key="2">
    <source>
        <dbReference type="ARBA" id="ARBA00022490"/>
    </source>
</evidence>
<dbReference type="Proteomes" id="UP000515152">
    <property type="component" value="Chromosome 19"/>
</dbReference>
<accession>A0A6P8GS60</accession>
<dbReference type="InterPro" id="IPR002048">
    <property type="entry name" value="EF_hand_dom"/>
</dbReference>
<evidence type="ECO:0000256" key="3">
    <source>
        <dbReference type="ARBA" id="ARBA00022723"/>
    </source>
</evidence>